<feature type="region of interest" description="Disordered" evidence="1">
    <location>
        <begin position="50"/>
        <end position="72"/>
    </location>
</feature>
<feature type="domain" description="Small ribosomal subunit protein mS35 mitochondrial conserved" evidence="2">
    <location>
        <begin position="375"/>
        <end position="449"/>
    </location>
</feature>
<sequence length="490" mass="56693">MRRAALKCASICSHVRHYRSLHTFKPNPKFSSHSPLSHAIQSLRFFSSDTDNTESSITAPQSNLPTDTNENKNNQISINVKDVTNKELKAMMEAYFKGDEQVLPDIMEAILKRKLSGKHEETDDELMEELRFRPIDDVKDKEFESDFDEAHETDEEIDNLYNARQIVEKRMMSDEYFNMDDKKWDEMIKEATEKGYLKDTVECEGILEDMLSWDNLLPGGVADRVVSSENLIVSEGDLVVFDWDEPVKEQGEVRAWRRGFGQAVEAMRCSSSGGDEKCVKMRFCEDEIKQKVEVKFNELGDMCERGEINPEKAYELFKEYEDQMVLECANIMEAEHPNVDEDTRKSSKEFDPDPPGEGPILRWRTRVVFAPGGDAFHPKNRKVKLSVTVKEFELSKHAFRRLRELVGKRYHPGRDELTITSERFDYREENRKDCLRTLLSLIEEAKKADALVEEARTSYVKDRLRANPAFMERLRAKTTKMRAAESPLPA</sequence>
<accession>A0AAP0F9Y7</accession>
<protein>
    <recommendedName>
        <fullName evidence="2">Small ribosomal subunit protein mS35 mitochondrial conserved domain-containing protein</fullName>
    </recommendedName>
</protein>
<dbReference type="PANTHER" id="PTHR13490">
    <property type="entry name" value="MITOCHONDRIAL 28S RIBOSOMAL PROTEIN S28"/>
    <property type="match status" value="1"/>
</dbReference>
<evidence type="ECO:0000313" key="3">
    <source>
        <dbReference type="EMBL" id="KAK9106670.1"/>
    </source>
</evidence>
<dbReference type="GO" id="GO:0003735">
    <property type="term" value="F:structural constituent of ribosome"/>
    <property type="evidence" value="ECO:0007669"/>
    <property type="project" value="InterPro"/>
</dbReference>
<dbReference type="Pfam" id="PF10213">
    <property type="entry name" value="MRP-S28"/>
    <property type="match status" value="1"/>
</dbReference>
<comment type="caution">
    <text evidence="3">The sequence shown here is derived from an EMBL/GenBank/DDBJ whole genome shotgun (WGS) entry which is preliminary data.</text>
</comment>
<keyword evidence="4" id="KW-1185">Reference proteome</keyword>
<proteinExistence type="predicted"/>
<dbReference type="FunFam" id="3.30.160.20:FF:000055">
    <property type="entry name" value="Ribosomal protein S24/S35"/>
    <property type="match status" value="1"/>
</dbReference>
<dbReference type="InterPro" id="IPR039848">
    <property type="entry name" value="Ribosomal_mS35_mt"/>
</dbReference>
<dbReference type="AlphaFoldDB" id="A0AAP0F9Y7"/>
<evidence type="ECO:0000256" key="1">
    <source>
        <dbReference type="SAM" id="MobiDB-lite"/>
    </source>
</evidence>
<name>A0AAP0F9Y7_9MAGN</name>
<organism evidence="3 4">
    <name type="scientific">Stephania yunnanensis</name>
    <dbReference type="NCBI Taxonomy" id="152371"/>
    <lineage>
        <taxon>Eukaryota</taxon>
        <taxon>Viridiplantae</taxon>
        <taxon>Streptophyta</taxon>
        <taxon>Embryophyta</taxon>
        <taxon>Tracheophyta</taxon>
        <taxon>Spermatophyta</taxon>
        <taxon>Magnoliopsida</taxon>
        <taxon>Ranunculales</taxon>
        <taxon>Menispermaceae</taxon>
        <taxon>Menispermoideae</taxon>
        <taxon>Cissampelideae</taxon>
        <taxon>Stephania</taxon>
    </lineage>
</organism>
<dbReference type="Gene3D" id="3.30.160.20">
    <property type="match status" value="1"/>
</dbReference>
<dbReference type="InterPro" id="IPR019349">
    <property type="entry name" value="Ribosomal_mS35_mit"/>
</dbReference>
<reference evidence="3 4" key="1">
    <citation type="submission" date="2024-01" db="EMBL/GenBank/DDBJ databases">
        <title>Genome assemblies of Stephania.</title>
        <authorList>
            <person name="Yang L."/>
        </authorList>
    </citation>
    <scope>NUCLEOTIDE SEQUENCE [LARGE SCALE GENOMIC DNA]</scope>
    <source>
        <strain evidence="3">YNDBR</strain>
        <tissue evidence="3">Leaf</tissue>
    </source>
</reference>
<evidence type="ECO:0000313" key="4">
    <source>
        <dbReference type="Proteomes" id="UP001420932"/>
    </source>
</evidence>
<dbReference type="GO" id="GO:0032543">
    <property type="term" value="P:mitochondrial translation"/>
    <property type="evidence" value="ECO:0007669"/>
    <property type="project" value="InterPro"/>
</dbReference>
<feature type="compositionally biased region" description="Basic and acidic residues" evidence="1">
    <location>
        <begin position="336"/>
        <end position="351"/>
    </location>
</feature>
<dbReference type="GO" id="GO:0005763">
    <property type="term" value="C:mitochondrial small ribosomal subunit"/>
    <property type="evidence" value="ECO:0007669"/>
    <property type="project" value="TreeGrafter"/>
</dbReference>
<feature type="region of interest" description="Disordered" evidence="1">
    <location>
        <begin position="336"/>
        <end position="357"/>
    </location>
</feature>
<dbReference type="PANTHER" id="PTHR13490:SF0">
    <property type="entry name" value="SMALL RIBOSOMAL SUBUNIT PROTEIN MS35"/>
    <property type="match status" value="1"/>
</dbReference>
<dbReference type="EMBL" id="JBBNAF010000010">
    <property type="protein sequence ID" value="KAK9106670.1"/>
    <property type="molecule type" value="Genomic_DNA"/>
</dbReference>
<dbReference type="Proteomes" id="UP001420932">
    <property type="component" value="Unassembled WGS sequence"/>
</dbReference>
<evidence type="ECO:0000259" key="2">
    <source>
        <dbReference type="Pfam" id="PF10213"/>
    </source>
</evidence>
<gene>
    <name evidence="3" type="ORF">Syun_022681</name>
</gene>